<evidence type="ECO:0000256" key="6">
    <source>
        <dbReference type="ARBA" id="ARBA00022741"/>
    </source>
</evidence>
<feature type="region of interest" description="Disordered" evidence="10">
    <location>
        <begin position="1"/>
        <end position="116"/>
    </location>
</feature>
<dbReference type="FunFam" id="3.40.50.300:FF:000854">
    <property type="entry name" value="Multidrug ABC transporter ATP-binding protein"/>
    <property type="match status" value="1"/>
</dbReference>
<evidence type="ECO:0000313" key="15">
    <source>
        <dbReference type="Proteomes" id="UP000249464"/>
    </source>
</evidence>
<keyword evidence="4" id="KW-1003">Cell membrane</keyword>
<dbReference type="FunFam" id="3.40.50.300:FF:000218">
    <property type="entry name" value="Multidrug ABC transporter ATP-binding protein"/>
    <property type="match status" value="1"/>
</dbReference>
<dbReference type="Gene3D" id="3.40.50.300">
    <property type="entry name" value="P-loop containing nucleotide triphosphate hydrolases"/>
    <property type="match status" value="2"/>
</dbReference>
<feature type="transmembrane region" description="Helical" evidence="11">
    <location>
        <begin position="1184"/>
        <end position="1208"/>
    </location>
</feature>
<evidence type="ECO:0000256" key="9">
    <source>
        <dbReference type="ARBA" id="ARBA00023136"/>
    </source>
</evidence>
<evidence type="ECO:0000256" key="1">
    <source>
        <dbReference type="ARBA" id="ARBA00004651"/>
    </source>
</evidence>
<feature type="compositionally biased region" description="Acidic residues" evidence="10">
    <location>
        <begin position="370"/>
        <end position="383"/>
    </location>
</feature>
<feature type="domain" description="ABC transmembrane type-1" evidence="13">
    <location>
        <begin position="1187"/>
        <end position="1471"/>
    </location>
</feature>
<dbReference type="CDD" id="cd18577">
    <property type="entry name" value="ABC_6TM_Pgp_ABCB1_D1_like"/>
    <property type="match status" value="1"/>
</dbReference>
<evidence type="ECO:0000256" key="11">
    <source>
        <dbReference type="SAM" id="Phobius"/>
    </source>
</evidence>
<feature type="transmembrane region" description="Helical" evidence="11">
    <location>
        <begin position="519"/>
        <end position="540"/>
    </location>
</feature>
<feature type="transmembrane region" description="Helical" evidence="11">
    <location>
        <begin position="311"/>
        <end position="334"/>
    </location>
</feature>
<dbReference type="SMART" id="SM00382">
    <property type="entry name" value="AAA"/>
    <property type="match status" value="2"/>
</dbReference>
<dbReference type="InterPro" id="IPR036640">
    <property type="entry name" value="ABC1_TM_sf"/>
</dbReference>
<proteinExistence type="inferred from homology"/>
<keyword evidence="7" id="KW-0067">ATP-binding</keyword>
<dbReference type="GO" id="GO:0015421">
    <property type="term" value="F:ABC-type oligopeptide transporter activity"/>
    <property type="evidence" value="ECO:0007669"/>
    <property type="project" value="TreeGrafter"/>
</dbReference>
<dbReference type="PROSITE" id="PS50893">
    <property type="entry name" value="ABC_TRANSPORTER_2"/>
    <property type="match status" value="2"/>
</dbReference>
<dbReference type="PROSITE" id="PS00211">
    <property type="entry name" value="ABC_TRANSPORTER_1"/>
    <property type="match status" value="2"/>
</dbReference>
<feature type="region of interest" description="Disordered" evidence="10">
    <location>
        <begin position="598"/>
        <end position="665"/>
    </location>
</feature>
<feature type="domain" description="ABC transporter" evidence="12">
    <location>
        <begin position="1527"/>
        <end position="1768"/>
    </location>
</feature>
<name>A0A2X0MFP2_9BASI</name>
<dbReference type="PROSITE" id="PS50929">
    <property type="entry name" value="ABC_TM1F"/>
    <property type="match status" value="2"/>
</dbReference>
<dbReference type="GO" id="GO:0005524">
    <property type="term" value="F:ATP binding"/>
    <property type="evidence" value="ECO:0007669"/>
    <property type="project" value="UniProtKB-KW"/>
</dbReference>
<dbReference type="Gene3D" id="1.20.1560.10">
    <property type="entry name" value="ABC transporter type 1, transmembrane domain"/>
    <property type="match status" value="2"/>
</dbReference>
<dbReference type="InterPro" id="IPR039421">
    <property type="entry name" value="Type_1_exporter"/>
</dbReference>
<feature type="region of interest" description="Disordered" evidence="10">
    <location>
        <begin position="1041"/>
        <end position="1098"/>
    </location>
</feature>
<dbReference type="PANTHER" id="PTHR43394">
    <property type="entry name" value="ATP-DEPENDENT PERMEASE MDL1, MITOCHONDRIAL"/>
    <property type="match status" value="1"/>
</dbReference>
<dbReference type="InterPro" id="IPR003593">
    <property type="entry name" value="AAA+_ATPase"/>
</dbReference>
<feature type="transmembrane region" description="Helical" evidence="11">
    <location>
        <begin position="1414"/>
        <end position="1436"/>
    </location>
</feature>
<feature type="transmembrane region" description="Helical" evidence="11">
    <location>
        <begin position="403"/>
        <end position="425"/>
    </location>
</feature>
<feature type="domain" description="ABC transmembrane type-1" evidence="13">
    <location>
        <begin position="253"/>
        <end position="576"/>
    </location>
</feature>
<dbReference type="SUPFAM" id="SSF52540">
    <property type="entry name" value="P-loop containing nucleoside triphosphate hydrolases"/>
    <property type="match status" value="2"/>
</dbReference>
<evidence type="ECO:0000256" key="2">
    <source>
        <dbReference type="ARBA" id="ARBA00005580"/>
    </source>
</evidence>
<dbReference type="CDD" id="cd18578">
    <property type="entry name" value="ABC_6TM_Pgp_ABCB1_D2_like"/>
    <property type="match status" value="1"/>
</dbReference>
<keyword evidence="6" id="KW-0547">Nucleotide-binding</keyword>
<organism evidence="14 15">
    <name type="scientific">Microbotryum silenes-dioicae</name>
    <dbReference type="NCBI Taxonomy" id="796604"/>
    <lineage>
        <taxon>Eukaryota</taxon>
        <taxon>Fungi</taxon>
        <taxon>Dikarya</taxon>
        <taxon>Basidiomycota</taxon>
        <taxon>Pucciniomycotina</taxon>
        <taxon>Microbotryomycetes</taxon>
        <taxon>Microbotryales</taxon>
        <taxon>Microbotryaceae</taxon>
        <taxon>Microbotryum</taxon>
    </lineage>
</organism>
<accession>A0A2X0MFP2</accession>
<dbReference type="InterPro" id="IPR011527">
    <property type="entry name" value="ABC1_TM_dom"/>
</dbReference>
<comment type="similarity">
    <text evidence="2">Belongs to the ABC transporter superfamily. ABCB family. Mitochondrial peptide exporter (TC 3.A.1.212) subfamily.</text>
</comment>
<evidence type="ECO:0000256" key="10">
    <source>
        <dbReference type="SAM" id="MobiDB-lite"/>
    </source>
</evidence>
<keyword evidence="15" id="KW-1185">Reference proteome</keyword>
<comment type="subcellular location">
    <subcellularLocation>
        <location evidence="1">Cell membrane</location>
        <topology evidence="1">Multi-pass membrane protein</topology>
    </subcellularLocation>
</comment>
<dbReference type="Proteomes" id="UP000249464">
    <property type="component" value="Unassembled WGS sequence"/>
</dbReference>
<dbReference type="GO" id="GO:0016887">
    <property type="term" value="F:ATP hydrolysis activity"/>
    <property type="evidence" value="ECO:0007669"/>
    <property type="project" value="InterPro"/>
</dbReference>
<dbReference type="STRING" id="796604.A0A2X0MFP2"/>
<evidence type="ECO:0000259" key="12">
    <source>
        <dbReference type="PROSITE" id="PS50893"/>
    </source>
</evidence>
<feature type="transmembrane region" description="Helical" evidence="11">
    <location>
        <begin position="247"/>
        <end position="267"/>
    </location>
</feature>
<keyword evidence="8 11" id="KW-1133">Transmembrane helix</keyword>
<evidence type="ECO:0000256" key="7">
    <source>
        <dbReference type="ARBA" id="ARBA00022840"/>
    </source>
</evidence>
<feature type="domain" description="ABC transporter" evidence="12">
    <location>
        <begin position="703"/>
        <end position="956"/>
    </location>
</feature>
<dbReference type="InterPro" id="IPR003439">
    <property type="entry name" value="ABC_transporter-like_ATP-bd"/>
</dbReference>
<dbReference type="GO" id="GO:0005886">
    <property type="term" value="C:plasma membrane"/>
    <property type="evidence" value="ECO:0007669"/>
    <property type="project" value="UniProtKB-SubCell"/>
</dbReference>
<feature type="compositionally biased region" description="Polar residues" evidence="10">
    <location>
        <begin position="655"/>
        <end position="665"/>
    </location>
</feature>
<dbReference type="Pfam" id="PF00005">
    <property type="entry name" value="ABC_tran"/>
    <property type="match status" value="2"/>
</dbReference>
<feature type="transmembrane region" description="Helical" evidence="11">
    <location>
        <begin position="1328"/>
        <end position="1346"/>
    </location>
</feature>
<feature type="transmembrane region" description="Helical" evidence="11">
    <location>
        <begin position="1228"/>
        <end position="1247"/>
    </location>
</feature>
<feature type="region of interest" description="Disordered" evidence="10">
    <location>
        <begin position="370"/>
        <end position="389"/>
    </location>
</feature>
<feature type="compositionally biased region" description="Basic residues" evidence="10">
    <location>
        <begin position="619"/>
        <end position="628"/>
    </location>
</feature>
<keyword evidence="5 11" id="KW-0812">Transmembrane</keyword>
<dbReference type="Pfam" id="PF00664">
    <property type="entry name" value="ABC_membrane"/>
    <property type="match status" value="3"/>
</dbReference>
<feature type="transmembrane region" description="Helical" evidence="11">
    <location>
        <begin position="431"/>
        <end position="448"/>
    </location>
</feature>
<dbReference type="EMBL" id="FQNC01000016">
    <property type="protein sequence ID" value="SGY19296.1"/>
    <property type="molecule type" value="Genomic_DNA"/>
</dbReference>
<evidence type="ECO:0000256" key="4">
    <source>
        <dbReference type="ARBA" id="ARBA00022475"/>
    </source>
</evidence>
<feature type="transmembrane region" description="Helical" evidence="11">
    <location>
        <begin position="1448"/>
        <end position="1468"/>
    </location>
</feature>
<feature type="region of interest" description="Disordered" evidence="10">
    <location>
        <begin position="197"/>
        <end position="228"/>
    </location>
</feature>
<evidence type="ECO:0000259" key="13">
    <source>
        <dbReference type="PROSITE" id="PS50929"/>
    </source>
</evidence>
<dbReference type="PANTHER" id="PTHR43394:SF1">
    <property type="entry name" value="ATP-BINDING CASSETTE SUB-FAMILY B MEMBER 10, MITOCHONDRIAL"/>
    <property type="match status" value="1"/>
</dbReference>
<evidence type="ECO:0000256" key="5">
    <source>
        <dbReference type="ARBA" id="ARBA00022692"/>
    </source>
</evidence>
<reference evidence="14 15" key="1">
    <citation type="submission" date="2016-11" db="EMBL/GenBank/DDBJ databases">
        <authorList>
            <person name="Jaros S."/>
            <person name="Januszkiewicz K."/>
            <person name="Wedrychowicz H."/>
        </authorList>
    </citation>
    <scope>NUCLEOTIDE SEQUENCE [LARGE SCALE GENOMIC DNA]</scope>
</reference>
<evidence type="ECO:0000313" key="14">
    <source>
        <dbReference type="EMBL" id="SGY19296.1"/>
    </source>
</evidence>
<feature type="compositionally biased region" description="Polar residues" evidence="10">
    <location>
        <begin position="62"/>
        <end position="74"/>
    </location>
</feature>
<evidence type="ECO:0000256" key="8">
    <source>
        <dbReference type="ARBA" id="ARBA00022989"/>
    </source>
</evidence>
<evidence type="ECO:0000256" key="3">
    <source>
        <dbReference type="ARBA" id="ARBA00022448"/>
    </source>
</evidence>
<sequence length="1774" mass="193603">MNRKISYPILQGQPEPSEAPSVEAFPAVTKGLSSPRQQPHQRPRATPPTTPRSDSLPMTHLSPRSYSLEASSPHRSPRLGQDTFDNETRRLGTPARSPGNTGGGRTSELAKGGLAAQPVHYRRLSYDDSVHPIPEETADHTIPISTTRTLEWDHSWLSPTAKSPISRPDKVWQSFDDTSRAKIMPGAYMPTLAPAAELQSRTSLEEEKQPSGSSDDGSDSSETARKKPDAKPSVMLLFALTSRSDRLTIVLPATILSVLAGGVAPYMTEVIGKAFGTYSSYALAVMHQPPLSADQLAAARHTMLSQSRTSAITFAGIGVAIFLLQVSSTWMWTIHGERVVRSLRKEVYEGVNKRSIGWFDLGMGVDTSADSDEEEVEDGDDETGAGSGGLVGRFTRETDDVRMATSATCGLVVQYLTSFFVALGISFYRSYILTFAVLGCFPIIAFVITSTESRAHSLVLQDREYSTKSASRLDRILGAIPTVKAFNAEEREVESFSTLTNIAFNIYNRLHMIWGLRGGIVQFIIMAMFVQGFWFGWWLVSHGKASAQSISTCFWACLVASSYVQSCVPLLVTLEKGKVAMAGELNLARQTEITSGPAANRNSAIVKDPRSPQETSRGGRNKIKHFRGASKDSSAPLHDSKTSSTTLNELRRESSSPPLVSAPMSSSAPVFIPVNGAMSKKHRGQSAPRALRKVQPSIFTGELSLRGVTFHYPSRPHPAPPVLQDVNLYLAARETTFIVGGSGSGKSTVASLLMGLYTPESGRIEVDEQGLEWIDDEWLRSHVACVSQGAAIIFEGTVHENVAMGVVGQVREDGSRRKIEDVTREEVTTACRGALLHDFVRDLPEGYDTWLSGEKGAALSGGQRQRLAIARAWIRNPTVLILDEATSALDATSRLLVSEAVKASRKNRTTIIVTHDLSAIEENDFVYVMADGQVVEQGYRRDLEAVDNGPFNQLAQEQQQVPRLELGEEEIQMNDTDVLEELSAEFLSTQTATRSFYWPQSKHNSRRASSNWGLPGAGLMGGGSGVYNVARASRDLQKARRASMGYKATSSALAVPTEPLPRHPSSGQGSLSSRDHTSSKMELGSTSSSPFRSDESMSRRRDSSLSFVILEQLASAAVARRPVMNRVKHKSYIDGAELNTPPHISEKGAVDDVVVEMASDRAPRKVMSLLRIAREFYPTLPNKIALFLGLFLSIVVGVCTPVFSFLLAKLIANLANPHAGKVVTRTSLLVLLVAAIDGFADFFKFYILERCAMGWITSLRCRGLALVLRQDKSFFDRPENTTGALVHSLVKDAEDARLLVGTVISQILVCATMLLLGVFWAMATGWELTLVGVGFAPIFLFLTRGLQVLHAKHEARNKVLRENVARRFHLNVSNIKALRSMSLESVVLAKFEHSLHETYAGAMRAAPLAGMGNGVTLGLTFVAEAVMVYVGALLIANGRYDFEKMATIFSLIIFSMTYAAQIAIYSTFVKDSYSTNCPSQAYLVVFPVVPAITKSQEAIIDLSRLLELDTNTSESEGSMVFPVQGAISFNKVDFSYPSRADVPILREISFSIKAGECVGIVGSSGSGKSTVTALLQRLYEPSNGSILLDGRPLSRVDVKFLRNHVAVVSQHPVLFDLSIADNISYGCNLSEPRHALQAKIERAAQLAHAHNFIQTLPRGYETKLGENASLISGGQLQRLQLARALMQEREILLLDECTSALDATNQALVMQTIEEVKKGRTTIIVTHKLDVMKRCDRLIVIHEGRVVETGTVDDLRARGGHFAQLASGGEWEAS</sequence>
<protein>
    <submittedName>
        <fullName evidence="14">BQ5605_C014g07607 protein</fullName>
    </submittedName>
</protein>
<keyword evidence="9 11" id="KW-0472">Membrane</keyword>
<dbReference type="InterPro" id="IPR017871">
    <property type="entry name" value="ABC_transporter-like_CS"/>
</dbReference>
<gene>
    <name evidence="14" type="primary">BQ5605_C014g07607</name>
    <name evidence="14" type="ORF">BQ5605_C014G07607</name>
</gene>
<keyword evidence="3" id="KW-0813">Transport</keyword>
<dbReference type="InterPro" id="IPR027417">
    <property type="entry name" value="P-loop_NTPase"/>
</dbReference>
<dbReference type="SUPFAM" id="SSF90123">
    <property type="entry name" value="ABC transporter transmembrane region"/>
    <property type="match status" value="2"/>
</dbReference>
<feature type="transmembrane region" description="Helical" evidence="11">
    <location>
        <begin position="1298"/>
        <end position="1322"/>
    </location>
</feature>